<dbReference type="GO" id="GO:0004497">
    <property type="term" value="F:monooxygenase activity"/>
    <property type="evidence" value="ECO:0007669"/>
    <property type="project" value="InterPro"/>
</dbReference>
<evidence type="ECO:0000313" key="8">
    <source>
        <dbReference type="Proteomes" id="UP000287144"/>
    </source>
</evidence>
<keyword evidence="5" id="KW-0349">Heme</keyword>
<feature type="binding site" description="axial binding residue" evidence="5">
    <location>
        <position position="442"/>
    </location>
    <ligand>
        <name>heme</name>
        <dbReference type="ChEBI" id="CHEBI:30413"/>
    </ligand>
    <ligandPart>
        <name>Fe</name>
        <dbReference type="ChEBI" id="CHEBI:18248"/>
    </ligandPart>
</feature>
<evidence type="ECO:0000256" key="5">
    <source>
        <dbReference type="PIRSR" id="PIRSR602401-1"/>
    </source>
</evidence>
<evidence type="ECO:0008006" key="9">
    <source>
        <dbReference type="Google" id="ProtNLM"/>
    </source>
</evidence>
<dbReference type="InterPro" id="IPR001128">
    <property type="entry name" value="Cyt_P450"/>
</dbReference>
<accession>A0A428U4A9</accession>
<keyword evidence="2 5" id="KW-0479">Metal-binding</keyword>
<dbReference type="InterPro" id="IPR050364">
    <property type="entry name" value="Cytochrome_P450_fung"/>
</dbReference>
<dbReference type="InterPro" id="IPR036396">
    <property type="entry name" value="Cyt_P450_sf"/>
</dbReference>
<evidence type="ECO:0000256" key="2">
    <source>
        <dbReference type="ARBA" id="ARBA00022723"/>
    </source>
</evidence>
<dbReference type="PANTHER" id="PTHR46300">
    <property type="entry name" value="P450, PUTATIVE (EUROFUNG)-RELATED-RELATED"/>
    <property type="match status" value="1"/>
</dbReference>
<gene>
    <name evidence="7" type="ORF">CEP52_004298</name>
</gene>
<keyword evidence="3" id="KW-0560">Oxidoreductase</keyword>
<dbReference type="InterPro" id="IPR002401">
    <property type="entry name" value="Cyt_P450_E_grp-I"/>
</dbReference>
<dbReference type="PRINTS" id="PR00385">
    <property type="entry name" value="P450"/>
</dbReference>
<feature type="transmembrane region" description="Helical" evidence="6">
    <location>
        <begin position="6"/>
        <end position="25"/>
    </location>
</feature>
<protein>
    <recommendedName>
        <fullName evidence="9">Phenylacetate 2-hydroxylase</fullName>
    </recommendedName>
</protein>
<evidence type="ECO:0000256" key="4">
    <source>
        <dbReference type="ARBA" id="ARBA00023004"/>
    </source>
</evidence>
<organism evidence="7 8">
    <name type="scientific">Fusarium oligoseptatum</name>
    <dbReference type="NCBI Taxonomy" id="2604345"/>
    <lineage>
        <taxon>Eukaryota</taxon>
        <taxon>Fungi</taxon>
        <taxon>Dikarya</taxon>
        <taxon>Ascomycota</taxon>
        <taxon>Pezizomycotina</taxon>
        <taxon>Sordariomycetes</taxon>
        <taxon>Hypocreomycetidae</taxon>
        <taxon>Hypocreales</taxon>
        <taxon>Nectriaceae</taxon>
        <taxon>Fusarium</taxon>
        <taxon>Fusarium solani species complex</taxon>
    </lineage>
</organism>
<proteinExistence type="inferred from homology"/>
<comment type="cofactor">
    <cofactor evidence="5">
        <name>heme</name>
        <dbReference type="ChEBI" id="CHEBI:30413"/>
    </cofactor>
</comment>
<evidence type="ECO:0000256" key="6">
    <source>
        <dbReference type="SAM" id="Phobius"/>
    </source>
</evidence>
<dbReference type="Gene3D" id="1.10.630.10">
    <property type="entry name" value="Cytochrome P450"/>
    <property type="match status" value="1"/>
</dbReference>
<dbReference type="GO" id="GO:0020037">
    <property type="term" value="F:heme binding"/>
    <property type="evidence" value="ECO:0007669"/>
    <property type="project" value="InterPro"/>
</dbReference>
<comment type="similarity">
    <text evidence="1">Belongs to the cytochrome P450 family.</text>
</comment>
<dbReference type="AlphaFoldDB" id="A0A428U4A9"/>
<dbReference type="STRING" id="1325735.A0A428U4A9"/>
<evidence type="ECO:0000256" key="1">
    <source>
        <dbReference type="ARBA" id="ARBA00010617"/>
    </source>
</evidence>
<comment type="caution">
    <text evidence="7">The sequence shown here is derived from an EMBL/GenBank/DDBJ whole genome shotgun (WGS) entry which is preliminary data.</text>
</comment>
<dbReference type="Pfam" id="PF00067">
    <property type="entry name" value="p450"/>
    <property type="match status" value="1"/>
</dbReference>
<dbReference type="PANTHER" id="PTHR46300:SF9">
    <property type="entry name" value="P450, PUTATIVE-RELATED"/>
    <property type="match status" value="1"/>
</dbReference>
<dbReference type="GO" id="GO:0005506">
    <property type="term" value="F:iron ion binding"/>
    <property type="evidence" value="ECO:0007669"/>
    <property type="project" value="InterPro"/>
</dbReference>
<name>A0A428U4A9_9HYPO</name>
<evidence type="ECO:0000313" key="7">
    <source>
        <dbReference type="EMBL" id="RSM09121.1"/>
    </source>
</evidence>
<keyword evidence="6" id="KW-0812">Transmembrane</keyword>
<reference evidence="7 8" key="1">
    <citation type="submission" date="2017-06" db="EMBL/GenBank/DDBJ databases">
        <title>Comparative genomic analysis of Ambrosia Fusariam Clade fungi.</title>
        <authorList>
            <person name="Stajich J.E."/>
            <person name="Carrillo J."/>
            <person name="Kijimoto T."/>
            <person name="Eskalen A."/>
            <person name="O'Donnell K."/>
            <person name="Kasson M."/>
        </authorList>
    </citation>
    <scope>NUCLEOTIDE SEQUENCE [LARGE SCALE GENOMIC DNA]</scope>
    <source>
        <strain evidence="7 8">NRRL62579</strain>
    </source>
</reference>
<dbReference type="Proteomes" id="UP000287144">
    <property type="component" value="Unassembled WGS sequence"/>
</dbReference>
<dbReference type="EMBL" id="NKCK01000030">
    <property type="protein sequence ID" value="RSM09121.1"/>
    <property type="molecule type" value="Genomic_DNA"/>
</dbReference>
<dbReference type="GO" id="GO:0016705">
    <property type="term" value="F:oxidoreductase activity, acting on paired donors, with incorporation or reduction of molecular oxygen"/>
    <property type="evidence" value="ECO:0007669"/>
    <property type="project" value="InterPro"/>
</dbReference>
<dbReference type="PRINTS" id="PR00463">
    <property type="entry name" value="EP450I"/>
</dbReference>
<dbReference type="SUPFAM" id="SSF48264">
    <property type="entry name" value="Cytochrome P450"/>
    <property type="match status" value="1"/>
</dbReference>
<keyword evidence="6" id="KW-1133">Transmembrane helix</keyword>
<keyword evidence="6" id="KW-0472">Membrane</keyword>
<keyword evidence="8" id="KW-1185">Reference proteome</keyword>
<evidence type="ECO:0000256" key="3">
    <source>
        <dbReference type="ARBA" id="ARBA00023002"/>
    </source>
</evidence>
<keyword evidence="4 5" id="KW-0408">Iron</keyword>
<sequence length="531" mass="59775">MVWAPLGLFAAASVLLLVYINFFYVDFAKIKGIPEIPGGETLAGHLYQLGDDHATTAATWAAKYGWPVYQFRMGCRRVIMLNSFESAREWLVKNQSATIDRPCREANRATPIAATIGTSPWDERTKKQRRVVGSFTTGPSIKKMNKMLDMETCAVISRIYYDSQNAADGILPHVYQKRLALNLMIMFCYGTRFNSVQDPMLLQILRDAKTIASFRSTNSNPQDFIPHLRYVGKNPRMATATEVRQRRDTWLAAMLKAVTTNLNRKRPGDKKCVAEMLLEDNQEGLTEMDIKTILGGLMSGGFETVYSTLIITIGILSTEAGQLIQEKAYQDIMNAYDSPQMAFDQCLLEEKSPYVLALVKEALRFYPPLKILPARQVYKAFSYEGANIPKGLLVYINTQAVNFDKRTYGPDADQFRPERWTDKANGIPPPYHFAFGAGARMCTAVNFSNRLLYAVFVRLILSFRMTPSKEMPPNTDPISYKEDPAASNAVASDFKIKFTPRNKEVIEGFLKNCHEGLTEFVTGDNAEPLLL</sequence>